<sequence length="38" mass="4295">MYRVLSVEALARAAFLLPPQLIKTKLATMQKIILVIKI</sequence>
<reference evidence="1 2" key="1">
    <citation type="journal article" date="2007" name="Nature">
        <title>Light stimulates growth of proteorhodopsin-containing marine Flavobacteria.</title>
        <authorList>
            <person name="Gomez-Consarnau L."/>
            <person name="Gonzalez J.M."/>
            <person name="Coll-Llado M."/>
            <person name="Gourdon P."/>
            <person name="Pascher T."/>
            <person name="Neutze R."/>
            <person name="Pedros-Alio C."/>
            <person name="Pinhassi J."/>
        </authorList>
    </citation>
    <scope>NUCLEOTIDE SEQUENCE [LARGE SCALE GENOMIC DNA]</scope>
    <source>
        <strain evidence="1 2">MED217</strain>
    </source>
</reference>
<comment type="caution">
    <text evidence="1">The sequence shown here is derived from an EMBL/GenBank/DDBJ whole genome shotgun (WGS) entry which is preliminary data.</text>
</comment>
<organism evidence="1 2">
    <name type="scientific">Leeuwenhoekiella blandensis (strain CECT 7118 / CCUG 51940 / KCTC 22103 / MED217)</name>
    <name type="common">Flavobacterium sp. (strain MED217)</name>
    <dbReference type="NCBI Taxonomy" id="398720"/>
    <lineage>
        <taxon>Bacteria</taxon>
        <taxon>Pseudomonadati</taxon>
        <taxon>Bacteroidota</taxon>
        <taxon>Flavobacteriia</taxon>
        <taxon>Flavobacteriales</taxon>
        <taxon>Flavobacteriaceae</taxon>
        <taxon>Leeuwenhoekiella</taxon>
    </lineage>
</organism>
<dbReference type="HOGENOM" id="CLU_3329459_0_0_10"/>
<evidence type="ECO:0000313" key="2">
    <source>
        <dbReference type="Proteomes" id="UP000001601"/>
    </source>
</evidence>
<dbReference type="AlphaFoldDB" id="A3XQU0"/>
<dbReference type="Proteomes" id="UP000001601">
    <property type="component" value="Unassembled WGS sequence"/>
</dbReference>
<keyword evidence="2" id="KW-1185">Reference proteome</keyword>
<proteinExistence type="predicted"/>
<name>A3XQU0_LEEBM</name>
<dbReference type="EMBL" id="AANC01000010">
    <property type="protein sequence ID" value="EAQ48034.1"/>
    <property type="molecule type" value="Genomic_DNA"/>
</dbReference>
<evidence type="ECO:0000313" key="1">
    <source>
        <dbReference type="EMBL" id="EAQ48034.1"/>
    </source>
</evidence>
<accession>A3XQU0</accession>
<gene>
    <name evidence="1" type="ORF">MED217_03420</name>
</gene>
<protein>
    <submittedName>
        <fullName evidence="1">Uncharacterized protein</fullName>
    </submittedName>
</protein>